<organism evidence="5">
    <name type="scientific">freshwater metagenome</name>
    <dbReference type="NCBI Taxonomy" id="449393"/>
    <lineage>
        <taxon>unclassified sequences</taxon>
        <taxon>metagenomes</taxon>
        <taxon>ecological metagenomes</taxon>
    </lineage>
</organism>
<dbReference type="InterPro" id="IPR001460">
    <property type="entry name" value="PCN-bd_Tpept"/>
</dbReference>
<dbReference type="InterPro" id="IPR036138">
    <property type="entry name" value="PBP_dimer_sf"/>
</dbReference>
<dbReference type="InterPro" id="IPR012338">
    <property type="entry name" value="Beta-lactam/transpept-like"/>
</dbReference>
<dbReference type="Gene3D" id="3.40.710.10">
    <property type="entry name" value="DD-peptidase/beta-lactamase superfamily"/>
    <property type="match status" value="1"/>
</dbReference>
<dbReference type="InterPro" id="IPR005311">
    <property type="entry name" value="PBP_dimer"/>
</dbReference>
<evidence type="ECO:0000256" key="1">
    <source>
        <dbReference type="ARBA" id="ARBA00004370"/>
    </source>
</evidence>
<dbReference type="InterPro" id="IPR050515">
    <property type="entry name" value="Beta-lactam/transpept"/>
</dbReference>
<dbReference type="PROSITE" id="PS00430">
    <property type="entry name" value="TONB_DEPENDENT_REC_1"/>
    <property type="match status" value="1"/>
</dbReference>
<evidence type="ECO:0000259" key="4">
    <source>
        <dbReference type="Pfam" id="PF03717"/>
    </source>
</evidence>
<dbReference type="Gene3D" id="3.30.450.330">
    <property type="match status" value="1"/>
</dbReference>
<dbReference type="SUPFAM" id="SSF56519">
    <property type="entry name" value="Penicillin binding protein dimerisation domain"/>
    <property type="match status" value="1"/>
</dbReference>
<proteinExistence type="predicted"/>
<evidence type="ECO:0000313" key="5">
    <source>
        <dbReference type="EMBL" id="CAB4943475.1"/>
    </source>
</evidence>
<dbReference type="Pfam" id="PF03717">
    <property type="entry name" value="PBP_dimer"/>
    <property type="match status" value="1"/>
</dbReference>
<reference evidence="5" key="1">
    <citation type="submission" date="2020-05" db="EMBL/GenBank/DDBJ databases">
        <authorList>
            <person name="Chiriac C."/>
            <person name="Salcher M."/>
            <person name="Ghai R."/>
            <person name="Kavagutti S V."/>
        </authorList>
    </citation>
    <scope>NUCLEOTIDE SEQUENCE</scope>
</reference>
<evidence type="ECO:0000259" key="3">
    <source>
        <dbReference type="Pfam" id="PF00905"/>
    </source>
</evidence>
<dbReference type="Gene3D" id="3.90.1310.10">
    <property type="entry name" value="Penicillin-binding protein 2a (Domain 2)"/>
    <property type="match status" value="1"/>
</dbReference>
<gene>
    <name evidence="5" type="ORF">UFOPK3564_03087</name>
</gene>
<evidence type="ECO:0000256" key="2">
    <source>
        <dbReference type="ARBA" id="ARBA00023136"/>
    </source>
</evidence>
<name>A0A6J7JJ89_9ZZZZ</name>
<dbReference type="GO" id="GO:0005886">
    <property type="term" value="C:plasma membrane"/>
    <property type="evidence" value="ECO:0007669"/>
    <property type="project" value="TreeGrafter"/>
</dbReference>
<comment type="subcellular location">
    <subcellularLocation>
        <location evidence="1">Membrane</location>
    </subcellularLocation>
</comment>
<dbReference type="InterPro" id="IPR010916">
    <property type="entry name" value="TonB_box_CS"/>
</dbReference>
<dbReference type="SUPFAM" id="SSF56601">
    <property type="entry name" value="beta-lactamase/transpeptidase-like"/>
    <property type="match status" value="1"/>
</dbReference>
<dbReference type="PANTHER" id="PTHR30627:SF1">
    <property type="entry name" value="PEPTIDOGLYCAN D,D-TRANSPEPTIDASE FTSI"/>
    <property type="match status" value="1"/>
</dbReference>
<protein>
    <submittedName>
        <fullName evidence="5">Unannotated protein</fullName>
    </submittedName>
</protein>
<dbReference type="GO" id="GO:0071555">
    <property type="term" value="P:cell wall organization"/>
    <property type="evidence" value="ECO:0007669"/>
    <property type="project" value="TreeGrafter"/>
</dbReference>
<dbReference type="AlphaFoldDB" id="A0A6J7JJ89"/>
<dbReference type="EMBL" id="CAFBMK010000266">
    <property type="protein sequence ID" value="CAB4943475.1"/>
    <property type="molecule type" value="Genomic_DNA"/>
</dbReference>
<feature type="domain" description="Penicillin-binding protein transpeptidase" evidence="3">
    <location>
        <begin position="252"/>
        <end position="555"/>
    </location>
</feature>
<accession>A0A6J7JJ89</accession>
<dbReference type="Pfam" id="PF00905">
    <property type="entry name" value="Transpeptidase"/>
    <property type="match status" value="1"/>
</dbReference>
<keyword evidence="2" id="KW-0472">Membrane</keyword>
<dbReference type="PANTHER" id="PTHR30627">
    <property type="entry name" value="PEPTIDOGLYCAN D,D-TRANSPEPTIDASE"/>
    <property type="match status" value="1"/>
</dbReference>
<sequence length="569" mass="60984">MYADRRLRVLFNIAMVLVALAGLRSVWFALAQADTLSVRAAGQQLKGTDVLALRGEITDRRGNALAVSEPAADVSVSSKQVLELKTLTPPQQPATMAALIATSLDLDEETVLDKLTSGKGFEYLGRSIPDTKIQAMKDRAERQDIKLNGLDFTPRNRRVYPNNALAGQLLGAFGTDDKALSGLEYALDDRLRGVNGRTVDTNAASGSSLRRKVERPMVPGKDVGLTVDTRIQQMTEDALGEMAQTYRPKRATAIVMQPDGQVLSMANWPRVNPNNPAGSPEEYKSNLALNLNYEPGSTFKAVAVGGALQDRVVTPDTTFSVPYSIQVADRTISDSHGHGTEVMNPGRILAESSNVGSIKIGMRLNAERGKDAFDGWMRKFGFGEKTGIGMPEEQGLLLPVEKYSGSTMGNLPIGQGQFVTPMQIANLYATIANGGVLRRPTLVRTVQGRLVTRPKGTRILRPEVAKELRGMLSGVFEAGGTASAVKVPGYTLAGKTGTSNVYDEQLGEYVENRNVASIAGFAPAQDPKVVIVVVADEPAGGGYGATVAGPAFAEIARYAMQYLKVPTTK</sequence>
<feature type="domain" description="Penicillin-binding protein dimerisation" evidence="4">
    <location>
        <begin position="52"/>
        <end position="211"/>
    </location>
</feature>
<dbReference type="GO" id="GO:0008658">
    <property type="term" value="F:penicillin binding"/>
    <property type="evidence" value="ECO:0007669"/>
    <property type="project" value="InterPro"/>
</dbReference>